<gene>
    <name evidence="5" type="ORF">HMPREF9449_02655</name>
</gene>
<keyword evidence="1" id="KW-0677">Repeat</keyword>
<feature type="repeat" description="TPR" evidence="3">
    <location>
        <begin position="175"/>
        <end position="208"/>
    </location>
</feature>
<keyword evidence="4" id="KW-0812">Transmembrane</keyword>
<reference evidence="5 6" key="1">
    <citation type="submission" date="2012-01" db="EMBL/GenBank/DDBJ databases">
        <title>The Genome Sequence of Odoribacter laneus YIT 12061.</title>
        <authorList>
            <consortium name="The Broad Institute Genome Sequencing Platform"/>
            <person name="Earl A."/>
            <person name="Ward D."/>
            <person name="Feldgarden M."/>
            <person name="Gevers D."/>
            <person name="Morotomi M."/>
            <person name="Young S.K."/>
            <person name="Zeng Q."/>
            <person name="Gargeya S."/>
            <person name="Fitzgerald M."/>
            <person name="Haas B."/>
            <person name="Abouelleil A."/>
            <person name="Alvarado L."/>
            <person name="Arachchi H.M."/>
            <person name="Berlin A."/>
            <person name="Chapman S.B."/>
            <person name="Gearin G."/>
            <person name="Goldberg J."/>
            <person name="Griggs A."/>
            <person name="Gujja S."/>
            <person name="Hansen M."/>
            <person name="Heiman D."/>
            <person name="Howarth C."/>
            <person name="Larimer J."/>
            <person name="Lui A."/>
            <person name="MacDonald P.J.P."/>
            <person name="McCowen C."/>
            <person name="Montmayeur A."/>
            <person name="Murphy C."/>
            <person name="Neiman D."/>
            <person name="Pearson M."/>
            <person name="Priest M."/>
            <person name="Roberts A."/>
            <person name="Saif S."/>
            <person name="Shea T."/>
            <person name="Sisk P."/>
            <person name="Stolte C."/>
            <person name="Sykes S."/>
            <person name="Wortman J."/>
            <person name="Nusbaum C."/>
            <person name="Birren B."/>
        </authorList>
    </citation>
    <scope>NUCLEOTIDE SEQUENCE [LARGE SCALE GENOMIC DNA]</scope>
    <source>
        <strain evidence="5 6">YIT 12061</strain>
    </source>
</reference>
<dbReference type="InterPro" id="IPR011990">
    <property type="entry name" value="TPR-like_helical_dom_sf"/>
</dbReference>
<dbReference type="HOGENOM" id="CLU_096069_0_1_10"/>
<dbReference type="eggNOG" id="COG1729">
    <property type="taxonomic scope" value="Bacteria"/>
</dbReference>
<evidence type="ECO:0000256" key="3">
    <source>
        <dbReference type="PROSITE-ProRule" id="PRU00339"/>
    </source>
</evidence>
<keyword evidence="6" id="KW-1185">Reference proteome</keyword>
<dbReference type="AlphaFoldDB" id="H1DK69"/>
<evidence type="ECO:0000256" key="2">
    <source>
        <dbReference type="ARBA" id="ARBA00022803"/>
    </source>
</evidence>
<organism evidence="5 6">
    <name type="scientific">Odoribacter laneus YIT 12061</name>
    <dbReference type="NCBI Taxonomy" id="742817"/>
    <lineage>
        <taxon>Bacteria</taxon>
        <taxon>Pseudomonadati</taxon>
        <taxon>Bacteroidota</taxon>
        <taxon>Bacteroidia</taxon>
        <taxon>Bacteroidales</taxon>
        <taxon>Odoribacteraceae</taxon>
        <taxon>Odoribacter</taxon>
    </lineage>
</organism>
<evidence type="ECO:0000313" key="6">
    <source>
        <dbReference type="Proteomes" id="UP000004892"/>
    </source>
</evidence>
<evidence type="ECO:0000256" key="1">
    <source>
        <dbReference type="ARBA" id="ARBA00022737"/>
    </source>
</evidence>
<dbReference type="Gene3D" id="1.25.40.10">
    <property type="entry name" value="Tetratricopeptide repeat domain"/>
    <property type="match status" value="2"/>
</dbReference>
<accession>H1DK69</accession>
<dbReference type="STRING" id="742817.HMPREF9449_02655"/>
<keyword evidence="4" id="KW-0472">Membrane</keyword>
<sequence length="264" mass="30228">MHVINMFIKFWRRKNYFVSVRRNLSNPLTVKKITMSKSKEKKHEDKFEHIEDALTRGEQFIESNQKMLINIVIVVLVIIAAFLGYNKFIKNPRIQEASQQIFGAQNYFAKDSFNLALNGDGNISGFLEIADNYGSTPAGNLAKYYAGLCYLYTGDYKNAIQYLEKFSSDDLLFSNMAIANIGDAYMQLGDYKKAAEYYKKASASKINNFTTPLFLMKNASAYEKAGDYASALKIYEQIEKEFPNTPEARDVEKYIARAQMNLKK</sequence>
<evidence type="ECO:0000256" key="4">
    <source>
        <dbReference type="SAM" id="Phobius"/>
    </source>
</evidence>
<dbReference type="SUPFAM" id="SSF48452">
    <property type="entry name" value="TPR-like"/>
    <property type="match status" value="1"/>
</dbReference>
<dbReference type="SMART" id="SM00028">
    <property type="entry name" value="TPR"/>
    <property type="match status" value="2"/>
</dbReference>
<keyword evidence="4" id="KW-1133">Transmembrane helix</keyword>
<dbReference type="EMBL" id="ADMC01000028">
    <property type="protein sequence ID" value="EHP45683.1"/>
    <property type="molecule type" value="Genomic_DNA"/>
</dbReference>
<evidence type="ECO:0000313" key="5">
    <source>
        <dbReference type="EMBL" id="EHP45683.1"/>
    </source>
</evidence>
<dbReference type="PROSITE" id="PS50293">
    <property type="entry name" value="TPR_REGION"/>
    <property type="match status" value="1"/>
</dbReference>
<dbReference type="Pfam" id="PF07719">
    <property type="entry name" value="TPR_2"/>
    <property type="match status" value="1"/>
</dbReference>
<keyword evidence="2 3" id="KW-0802">TPR repeat</keyword>
<protein>
    <submittedName>
        <fullName evidence="5">Uncharacterized protein</fullName>
    </submittedName>
</protein>
<dbReference type="Pfam" id="PF13174">
    <property type="entry name" value="TPR_6"/>
    <property type="match status" value="2"/>
</dbReference>
<name>H1DK69_9BACT</name>
<feature type="transmembrane region" description="Helical" evidence="4">
    <location>
        <begin position="67"/>
        <end position="85"/>
    </location>
</feature>
<dbReference type="Proteomes" id="UP000004892">
    <property type="component" value="Unassembled WGS sequence"/>
</dbReference>
<dbReference type="InterPro" id="IPR019734">
    <property type="entry name" value="TPR_rpt"/>
</dbReference>
<proteinExistence type="predicted"/>
<dbReference type="InterPro" id="IPR013105">
    <property type="entry name" value="TPR_2"/>
</dbReference>
<dbReference type="PROSITE" id="PS50005">
    <property type="entry name" value="TPR"/>
    <property type="match status" value="1"/>
</dbReference>
<comment type="caution">
    <text evidence="5">The sequence shown here is derived from an EMBL/GenBank/DDBJ whole genome shotgun (WGS) entry which is preliminary data.</text>
</comment>
<dbReference type="PATRIC" id="fig|742817.3.peg.2846"/>